<name>A0A0A8ZGY5_ARUDO</name>
<proteinExistence type="predicted"/>
<protein>
    <submittedName>
        <fullName evidence="1">Uncharacterized protein</fullName>
    </submittedName>
</protein>
<organism evidence="1">
    <name type="scientific">Arundo donax</name>
    <name type="common">Giant reed</name>
    <name type="synonym">Donax arundinaceus</name>
    <dbReference type="NCBI Taxonomy" id="35708"/>
    <lineage>
        <taxon>Eukaryota</taxon>
        <taxon>Viridiplantae</taxon>
        <taxon>Streptophyta</taxon>
        <taxon>Embryophyta</taxon>
        <taxon>Tracheophyta</taxon>
        <taxon>Spermatophyta</taxon>
        <taxon>Magnoliopsida</taxon>
        <taxon>Liliopsida</taxon>
        <taxon>Poales</taxon>
        <taxon>Poaceae</taxon>
        <taxon>PACMAD clade</taxon>
        <taxon>Arundinoideae</taxon>
        <taxon>Arundineae</taxon>
        <taxon>Arundo</taxon>
    </lineage>
</organism>
<accession>A0A0A8ZGY5</accession>
<dbReference type="EMBL" id="GBRH01260927">
    <property type="protein sequence ID" value="JAD36968.1"/>
    <property type="molecule type" value="Transcribed_RNA"/>
</dbReference>
<reference evidence="1" key="1">
    <citation type="submission" date="2014-09" db="EMBL/GenBank/DDBJ databases">
        <authorList>
            <person name="Magalhaes I.L.F."/>
            <person name="Oliveira U."/>
            <person name="Santos F.R."/>
            <person name="Vidigal T.H.D.A."/>
            <person name="Brescovit A.D."/>
            <person name="Santos A.J."/>
        </authorList>
    </citation>
    <scope>NUCLEOTIDE SEQUENCE</scope>
    <source>
        <tissue evidence="1">Shoot tissue taken approximately 20 cm above the soil surface</tissue>
    </source>
</reference>
<evidence type="ECO:0000313" key="1">
    <source>
        <dbReference type="EMBL" id="JAD36968.1"/>
    </source>
</evidence>
<sequence length="44" mass="5091">MLKKKTLPSLCMLQMKMKEEMKQFLLVGEGDVLEMVLWAMISGM</sequence>
<dbReference type="AlphaFoldDB" id="A0A0A8ZGY5"/>
<reference evidence="1" key="2">
    <citation type="journal article" date="2015" name="Data Brief">
        <title>Shoot transcriptome of the giant reed, Arundo donax.</title>
        <authorList>
            <person name="Barrero R.A."/>
            <person name="Guerrero F.D."/>
            <person name="Moolhuijzen P."/>
            <person name="Goolsby J.A."/>
            <person name="Tidwell J."/>
            <person name="Bellgard S.E."/>
            <person name="Bellgard M.I."/>
        </authorList>
    </citation>
    <scope>NUCLEOTIDE SEQUENCE</scope>
    <source>
        <tissue evidence="1">Shoot tissue taken approximately 20 cm above the soil surface</tissue>
    </source>
</reference>